<dbReference type="Pfam" id="PF00289">
    <property type="entry name" value="Biotin_carb_N"/>
    <property type="match status" value="1"/>
</dbReference>
<dbReference type="RefSeq" id="WP_107284614.1">
    <property type="nucleotide sequence ID" value="NZ_PYMC01000015.1"/>
</dbReference>
<dbReference type="OrthoDB" id="9763189at2"/>
<dbReference type="SUPFAM" id="SSF52440">
    <property type="entry name" value="PreATP-grasp domain"/>
    <property type="match status" value="1"/>
</dbReference>
<dbReference type="PROSITE" id="PS50975">
    <property type="entry name" value="ATP_GRASP"/>
    <property type="match status" value="1"/>
</dbReference>
<keyword evidence="23" id="KW-1185">Reference proteome</keyword>
<dbReference type="Pfam" id="PF02786">
    <property type="entry name" value="CPSase_L_D2"/>
    <property type="match status" value="1"/>
</dbReference>
<evidence type="ECO:0000313" key="22">
    <source>
        <dbReference type="EMBL" id="PSW03504.1"/>
    </source>
</evidence>
<dbReference type="InterPro" id="IPR051602">
    <property type="entry name" value="ACC_Biotin_Carboxylase"/>
</dbReference>
<dbReference type="FunFam" id="3.30.470.20:FF:000021">
    <property type="entry name" value="Biotin carboxylase"/>
    <property type="match status" value="1"/>
</dbReference>
<dbReference type="GO" id="GO:2001295">
    <property type="term" value="P:malonyl-CoA biosynthetic process"/>
    <property type="evidence" value="ECO:0007669"/>
    <property type="project" value="UniProtKB-UniPathway"/>
</dbReference>
<dbReference type="PROSITE" id="PS00867">
    <property type="entry name" value="CPSASE_2"/>
    <property type="match status" value="1"/>
</dbReference>
<dbReference type="SMART" id="SM00878">
    <property type="entry name" value="Biotin_carb_C"/>
    <property type="match status" value="1"/>
</dbReference>
<dbReference type="InterPro" id="IPR005481">
    <property type="entry name" value="BC-like_N"/>
</dbReference>
<evidence type="ECO:0000256" key="17">
    <source>
        <dbReference type="ARBA" id="ARBA00048600"/>
    </source>
</evidence>
<dbReference type="EMBL" id="PYMC01000015">
    <property type="protein sequence ID" value="PSW03504.1"/>
    <property type="molecule type" value="Genomic_DNA"/>
</dbReference>
<dbReference type="Gene3D" id="3.40.50.20">
    <property type="match status" value="1"/>
</dbReference>
<proteinExistence type="predicted"/>
<evidence type="ECO:0000256" key="4">
    <source>
        <dbReference type="ARBA" id="ARBA00013263"/>
    </source>
</evidence>
<feature type="domain" description="ATP-grasp" evidence="20">
    <location>
        <begin position="120"/>
        <end position="317"/>
    </location>
</feature>
<sequence>MLDKLVIANRGEIALRILRACKELGIKTVAVHSTADRDLKHVLLADESICIGPAKSTDSYLNIPRIISAAEITGAVAIHPGYGFLSENADFAEQVERSGFIFVGPKAETIRMMGDKVSAINAMKKAGVPCVPGSDGPLDDNEAKNKSFAKRIGFPVIIKASGGGGGRGMRVVRSEGELAEAIAMTRAEAKSFFNNDVVYMEKYLENPRHIEVQVIADGQGNAIHLGERDCSMQRRHQKVVEEAPAPGITEEMRKYIGERCTRACIEINYRGAGTFEFLYENGEFYFIEMNTRIQVEHPVTEMVTGVDLIKEQLRVAAGQPLSFSQSDIKIHGHAIECRINAEDPVRFLPCPGKIEHFHAPGGMGIRWESHIYAGYTVPPHYDSMIGKLIAYGENRDVAISRMRNALGESIIDGIKTNIPLQQEIMADENFQHGGANIHYLEKKLGLQ</sequence>
<evidence type="ECO:0000256" key="13">
    <source>
        <dbReference type="ARBA" id="ARBA00023098"/>
    </source>
</evidence>
<keyword evidence="9 18" id="KW-0547">Nucleotide-binding</keyword>
<dbReference type="UniPathway" id="UPA00655">
    <property type="reaction ID" value="UER00711"/>
</dbReference>
<dbReference type="AlphaFoldDB" id="A0A2T3MUB0"/>
<dbReference type="Proteomes" id="UP000240904">
    <property type="component" value="Unassembled WGS sequence"/>
</dbReference>
<evidence type="ECO:0000256" key="15">
    <source>
        <dbReference type="ARBA" id="ARBA00023267"/>
    </source>
</evidence>
<reference evidence="22 23" key="1">
    <citation type="submission" date="2018-03" db="EMBL/GenBank/DDBJ databases">
        <title>Whole genome sequencing of Histamine producing bacteria.</title>
        <authorList>
            <person name="Butler K."/>
        </authorList>
    </citation>
    <scope>NUCLEOTIDE SEQUENCE [LARGE SCALE GENOMIC DNA]</scope>
    <source>
        <strain evidence="22 23">DSM 16190</strain>
    </source>
</reference>
<protein>
    <recommendedName>
        <fullName evidence="5 19">Biotin carboxylase</fullName>
        <ecNumber evidence="4 19">6.3.4.14</ecNumber>
    </recommendedName>
    <alternativeName>
        <fullName evidence="16 19">Acetyl-coenzyme A carboxylase biotin carboxylase subunit A</fullName>
    </alternativeName>
</protein>
<comment type="catalytic activity">
    <reaction evidence="17 19">
        <text>N(6)-biotinyl-L-lysyl-[protein] + hydrogencarbonate + ATP = N(6)-carboxybiotinyl-L-lysyl-[protein] + ADP + phosphate + H(+)</text>
        <dbReference type="Rhea" id="RHEA:13501"/>
        <dbReference type="Rhea" id="RHEA-COMP:10505"/>
        <dbReference type="Rhea" id="RHEA-COMP:10506"/>
        <dbReference type="ChEBI" id="CHEBI:15378"/>
        <dbReference type="ChEBI" id="CHEBI:17544"/>
        <dbReference type="ChEBI" id="CHEBI:30616"/>
        <dbReference type="ChEBI" id="CHEBI:43474"/>
        <dbReference type="ChEBI" id="CHEBI:83144"/>
        <dbReference type="ChEBI" id="CHEBI:83145"/>
        <dbReference type="ChEBI" id="CHEBI:456216"/>
        <dbReference type="EC" id="6.3.4.14"/>
    </reaction>
</comment>
<evidence type="ECO:0000259" key="20">
    <source>
        <dbReference type="PROSITE" id="PS50975"/>
    </source>
</evidence>
<dbReference type="NCBIfam" id="TIGR00514">
    <property type="entry name" value="accC"/>
    <property type="match status" value="1"/>
</dbReference>
<evidence type="ECO:0000256" key="1">
    <source>
        <dbReference type="ARBA" id="ARBA00003761"/>
    </source>
</evidence>
<evidence type="ECO:0000256" key="3">
    <source>
        <dbReference type="ARBA" id="ARBA00011750"/>
    </source>
</evidence>
<dbReference type="Gene3D" id="3.30.470.20">
    <property type="entry name" value="ATP-grasp fold, B domain"/>
    <property type="match status" value="1"/>
</dbReference>
<dbReference type="FunFam" id="3.40.50.20:FF:000010">
    <property type="entry name" value="Propionyl-CoA carboxylase subunit alpha"/>
    <property type="match status" value="1"/>
</dbReference>
<evidence type="ECO:0000256" key="10">
    <source>
        <dbReference type="ARBA" id="ARBA00022832"/>
    </source>
</evidence>
<comment type="pathway">
    <text evidence="2 19">Lipid metabolism; malonyl-CoA biosynthesis; malonyl-CoA from acetyl-CoA: step 1/1.</text>
</comment>
<comment type="subunit">
    <text evidence="3 19">Acetyl-CoA carboxylase is a heterohexamer of biotin carboxyl carrier protein, biotin carboxylase and the two subunits of carboxyl transferase in a 2:2 complex.</text>
</comment>
<dbReference type="InterPro" id="IPR013815">
    <property type="entry name" value="ATP_grasp_subdomain_1"/>
</dbReference>
<dbReference type="InterPro" id="IPR016185">
    <property type="entry name" value="PreATP-grasp_dom_sf"/>
</dbReference>
<feature type="domain" description="Biotin carboxylation" evidence="21">
    <location>
        <begin position="1"/>
        <end position="445"/>
    </location>
</feature>
<dbReference type="InterPro" id="IPR004549">
    <property type="entry name" value="Acetyl_CoA_COase_biotin_COase"/>
</dbReference>
<keyword evidence="6 19" id="KW-0444">Lipid biosynthesis</keyword>
<evidence type="ECO:0000256" key="18">
    <source>
        <dbReference type="PROSITE-ProRule" id="PRU00409"/>
    </source>
</evidence>
<keyword evidence="14 19" id="KW-0275">Fatty acid biosynthesis</keyword>
<dbReference type="SUPFAM" id="SSF56059">
    <property type="entry name" value="Glutathione synthetase ATP-binding domain-like"/>
    <property type="match status" value="1"/>
</dbReference>
<dbReference type="Pfam" id="PF02785">
    <property type="entry name" value="Biotin_carb_C"/>
    <property type="match status" value="1"/>
</dbReference>
<comment type="function">
    <text evidence="1 19">This protein is a component of the acetyl coenzyme A carboxylase complex; first, biotin carboxylase catalyzes the carboxylation of the carrier protein and then the transcarboxylase transfers the carboxyl group to form malonyl-CoA.</text>
</comment>
<dbReference type="InterPro" id="IPR005479">
    <property type="entry name" value="CPAse_ATP-bd"/>
</dbReference>
<dbReference type="SUPFAM" id="SSF51246">
    <property type="entry name" value="Rudiment single hybrid motif"/>
    <property type="match status" value="1"/>
</dbReference>
<dbReference type="InterPro" id="IPR011761">
    <property type="entry name" value="ATP-grasp"/>
</dbReference>
<dbReference type="EC" id="6.3.4.14" evidence="4 19"/>
<name>A0A2T3MUB0_9GAMM</name>
<dbReference type="GO" id="GO:0046872">
    <property type="term" value="F:metal ion binding"/>
    <property type="evidence" value="ECO:0007669"/>
    <property type="project" value="UniProtKB-KW"/>
</dbReference>
<dbReference type="InterPro" id="IPR011054">
    <property type="entry name" value="Rudment_hybrid_motif"/>
</dbReference>
<keyword evidence="12" id="KW-0460">Magnesium</keyword>
<dbReference type="GO" id="GO:0005524">
    <property type="term" value="F:ATP binding"/>
    <property type="evidence" value="ECO:0007669"/>
    <property type="project" value="UniProtKB-UniRule"/>
</dbReference>
<keyword evidence="10 19" id="KW-0276">Fatty acid metabolism</keyword>
<keyword evidence="15 19" id="KW-0092">Biotin</keyword>
<dbReference type="Gene3D" id="3.30.1490.20">
    <property type="entry name" value="ATP-grasp fold, A domain"/>
    <property type="match status" value="1"/>
</dbReference>
<dbReference type="PANTHER" id="PTHR48095:SF2">
    <property type="entry name" value="BIOTIN CARBOXYLASE, CHLOROPLASTIC"/>
    <property type="match status" value="1"/>
</dbReference>
<dbReference type="PROSITE" id="PS00866">
    <property type="entry name" value="CPSASE_1"/>
    <property type="match status" value="1"/>
</dbReference>
<gene>
    <name evidence="22" type="primary">accC</name>
    <name evidence="22" type="ORF">C9I89_17510</name>
</gene>
<evidence type="ECO:0000256" key="12">
    <source>
        <dbReference type="ARBA" id="ARBA00022842"/>
    </source>
</evidence>
<accession>A0A2T3MUB0</accession>
<evidence type="ECO:0000313" key="23">
    <source>
        <dbReference type="Proteomes" id="UP000240904"/>
    </source>
</evidence>
<evidence type="ECO:0000256" key="9">
    <source>
        <dbReference type="ARBA" id="ARBA00022741"/>
    </source>
</evidence>
<dbReference type="InterPro" id="IPR011764">
    <property type="entry name" value="Biotin_carboxylation_dom"/>
</dbReference>
<dbReference type="FunFam" id="3.30.1490.20:FF:000003">
    <property type="entry name" value="acetyl-CoA carboxylase isoform X1"/>
    <property type="match status" value="1"/>
</dbReference>
<dbReference type="InterPro" id="IPR005482">
    <property type="entry name" value="Biotin_COase_C"/>
</dbReference>
<evidence type="ECO:0000256" key="5">
    <source>
        <dbReference type="ARBA" id="ARBA00017242"/>
    </source>
</evidence>
<dbReference type="GO" id="GO:0004075">
    <property type="term" value="F:biotin carboxylase activity"/>
    <property type="evidence" value="ECO:0007669"/>
    <property type="project" value="UniProtKB-EC"/>
</dbReference>
<keyword evidence="11 18" id="KW-0067">ATP-binding</keyword>
<evidence type="ECO:0000256" key="19">
    <source>
        <dbReference type="RuleBase" id="RU365063"/>
    </source>
</evidence>
<evidence type="ECO:0000256" key="6">
    <source>
        <dbReference type="ARBA" id="ARBA00022516"/>
    </source>
</evidence>
<evidence type="ECO:0000256" key="2">
    <source>
        <dbReference type="ARBA" id="ARBA00004956"/>
    </source>
</evidence>
<dbReference type="NCBIfam" id="NF006367">
    <property type="entry name" value="PRK08591.1"/>
    <property type="match status" value="1"/>
</dbReference>
<keyword evidence="13 19" id="KW-0443">Lipid metabolism</keyword>
<keyword evidence="8" id="KW-0479">Metal-binding</keyword>
<dbReference type="PANTHER" id="PTHR48095">
    <property type="entry name" value="PYRUVATE CARBOXYLASE SUBUNIT A"/>
    <property type="match status" value="1"/>
</dbReference>
<keyword evidence="7 19" id="KW-0436">Ligase</keyword>
<evidence type="ECO:0000256" key="11">
    <source>
        <dbReference type="ARBA" id="ARBA00022840"/>
    </source>
</evidence>
<evidence type="ECO:0000259" key="21">
    <source>
        <dbReference type="PROSITE" id="PS50979"/>
    </source>
</evidence>
<comment type="caution">
    <text evidence="22">The sequence shown here is derived from an EMBL/GenBank/DDBJ whole genome shotgun (WGS) entry which is preliminary data.</text>
</comment>
<evidence type="ECO:0000256" key="14">
    <source>
        <dbReference type="ARBA" id="ARBA00023160"/>
    </source>
</evidence>
<evidence type="ECO:0000256" key="8">
    <source>
        <dbReference type="ARBA" id="ARBA00022723"/>
    </source>
</evidence>
<evidence type="ECO:0000256" key="16">
    <source>
        <dbReference type="ARBA" id="ARBA00033786"/>
    </source>
</evidence>
<dbReference type="GO" id="GO:0006633">
    <property type="term" value="P:fatty acid biosynthetic process"/>
    <property type="evidence" value="ECO:0007669"/>
    <property type="project" value="UniProtKB-KW"/>
</dbReference>
<dbReference type="PROSITE" id="PS50979">
    <property type="entry name" value="BC"/>
    <property type="match status" value="1"/>
</dbReference>
<evidence type="ECO:0000256" key="7">
    <source>
        <dbReference type="ARBA" id="ARBA00022598"/>
    </source>
</evidence>
<organism evidence="22 23">
    <name type="scientific">Photobacterium lipolyticum</name>
    <dbReference type="NCBI Taxonomy" id="266810"/>
    <lineage>
        <taxon>Bacteria</taxon>
        <taxon>Pseudomonadati</taxon>
        <taxon>Pseudomonadota</taxon>
        <taxon>Gammaproteobacteria</taxon>
        <taxon>Vibrionales</taxon>
        <taxon>Vibrionaceae</taxon>
        <taxon>Photobacterium</taxon>
    </lineage>
</organism>